<evidence type="ECO:0000313" key="2">
    <source>
        <dbReference type="Proteomes" id="UP000190648"/>
    </source>
</evidence>
<sequence>MLGEERRRSEDSQGGCGGRRQLSALLSGTVLERLQICSTLKQQGALAKKCKPVKHLRRGNHPGREPDWRLMGPCSGETLSGKYALRTWSSSDIASV</sequence>
<evidence type="ECO:0000313" key="1">
    <source>
        <dbReference type="EMBL" id="OPJ89184.1"/>
    </source>
</evidence>
<organism evidence="1 2">
    <name type="scientific">Patagioenas fasciata monilis</name>
    <dbReference type="NCBI Taxonomy" id="372326"/>
    <lineage>
        <taxon>Eukaryota</taxon>
        <taxon>Metazoa</taxon>
        <taxon>Chordata</taxon>
        <taxon>Craniata</taxon>
        <taxon>Vertebrata</taxon>
        <taxon>Euteleostomi</taxon>
        <taxon>Archelosauria</taxon>
        <taxon>Archosauria</taxon>
        <taxon>Dinosauria</taxon>
        <taxon>Saurischia</taxon>
        <taxon>Theropoda</taxon>
        <taxon>Coelurosauria</taxon>
        <taxon>Aves</taxon>
        <taxon>Neognathae</taxon>
        <taxon>Neoaves</taxon>
        <taxon>Columbimorphae</taxon>
        <taxon>Columbiformes</taxon>
        <taxon>Columbidae</taxon>
        <taxon>Patagioenas</taxon>
    </lineage>
</organism>
<keyword evidence="2" id="KW-1185">Reference proteome</keyword>
<protein>
    <submittedName>
        <fullName evidence="1">Uncharacterized protein</fullName>
    </submittedName>
</protein>
<accession>A0A1V4KXJ5</accession>
<dbReference type="Proteomes" id="UP000190648">
    <property type="component" value="Unassembled WGS sequence"/>
</dbReference>
<proteinExistence type="predicted"/>
<reference evidence="1 2" key="1">
    <citation type="submission" date="2016-02" db="EMBL/GenBank/DDBJ databases">
        <title>Band-tailed pigeon sequencing and assembly.</title>
        <authorList>
            <person name="Soares A.E."/>
            <person name="Novak B.J."/>
            <person name="Rice E.S."/>
            <person name="O'Connell B."/>
            <person name="Chang D."/>
            <person name="Weber S."/>
            <person name="Shapiro B."/>
        </authorList>
    </citation>
    <scope>NUCLEOTIDE SEQUENCE [LARGE SCALE GENOMIC DNA]</scope>
    <source>
        <strain evidence="1">BTP2013</strain>
        <tissue evidence="1">Blood</tissue>
    </source>
</reference>
<dbReference type="EMBL" id="LSYS01001315">
    <property type="protein sequence ID" value="OPJ89184.1"/>
    <property type="molecule type" value="Genomic_DNA"/>
</dbReference>
<comment type="caution">
    <text evidence="1">The sequence shown here is derived from an EMBL/GenBank/DDBJ whole genome shotgun (WGS) entry which is preliminary data.</text>
</comment>
<gene>
    <name evidence="1" type="ORF">AV530_006942</name>
</gene>
<dbReference type="AlphaFoldDB" id="A0A1V4KXJ5"/>
<name>A0A1V4KXJ5_PATFA</name>